<dbReference type="PANTHER" id="PTHR36402:SF1">
    <property type="entry name" value="EXPRESSED PROTEIN"/>
    <property type="match status" value="1"/>
</dbReference>
<dbReference type="AlphaFoldDB" id="A0A0E0MCF9"/>
<evidence type="ECO:0000313" key="3">
    <source>
        <dbReference type="Proteomes" id="UP000026962"/>
    </source>
</evidence>
<organism evidence="2">
    <name type="scientific">Oryza punctata</name>
    <name type="common">Red rice</name>
    <dbReference type="NCBI Taxonomy" id="4537"/>
    <lineage>
        <taxon>Eukaryota</taxon>
        <taxon>Viridiplantae</taxon>
        <taxon>Streptophyta</taxon>
        <taxon>Embryophyta</taxon>
        <taxon>Tracheophyta</taxon>
        <taxon>Spermatophyta</taxon>
        <taxon>Magnoliopsida</taxon>
        <taxon>Liliopsida</taxon>
        <taxon>Poales</taxon>
        <taxon>Poaceae</taxon>
        <taxon>BOP clade</taxon>
        <taxon>Oryzoideae</taxon>
        <taxon>Oryzeae</taxon>
        <taxon>Oryzinae</taxon>
        <taxon>Oryza</taxon>
    </lineage>
</organism>
<dbReference type="OMA" id="NWRMKEK"/>
<proteinExistence type="predicted"/>
<name>A0A0E0MCF9_ORYPU</name>
<dbReference type="Proteomes" id="UP000026962">
    <property type="component" value="Chromosome 11"/>
</dbReference>
<evidence type="ECO:0000313" key="2">
    <source>
        <dbReference type="EnsemblPlants" id="OPUNC11G02740.1"/>
    </source>
</evidence>
<evidence type="ECO:0000256" key="1">
    <source>
        <dbReference type="SAM" id="Coils"/>
    </source>
</evidence>
<reference evidence="2" key="2">
    <citation type="submission" date="2018-05" db="EMBL/GenBank/DDBJ databases">
        <title>OpunRS2 (Oryza punctata Reference Sequence Version 2).</title>
        <authorList>
            <person name="Zhang J."/>
            <person name="Kudrna D."/>
            <person name="Lee S."/>
            <person name="Talag J."/>
            <person name="Welchert J."/>
            <person name="Wing R.A."/>
        </authorList>
    </citation>
    <scope>NUCLEOTIDE SEQUENCE [LARGE SCALE GENOMIC DNA]</scope>
</reference>
<feature type="coiled-coil region" evidence="1">
    <location>
        <begin position="82"/>
        <end position="109"/>
    </location>
</feature>
<protein>
    <submittedName>
        <fullName evidence="2">Uncharacterized protein</fullName>
    </submittedName>
</protein>
<dbReference type="HOGENOM" id="CLU_094394_1_0_1"/>
<dbReference type="EnsemblPlants" id="OPUNC11G02740.1">
    <property type="protein sequence ID" value="OPUNC11G02740.1"/>
    <property type="gene ID" value="OPUNC11G02740"/>
</dbReference>
<accession>A0A0E0MCF9</accession>
<dbReference type="STRING" id="4537.A0A0E0MCF9"/>
<keyword evidence="3" id="KW-1185">Reference proteome</keyword>
<reference evidence="2" key="1">
    <citation type="submission" date="2015-04" db="UniProtKB">
        <authorList>
            <consortium name="EnsemblPlants"/>
        </authorList>
    </citation>
    <scope>IDENTIFICATION</scope>
</reference>
<dbReference type="Gramene" id="OPUNC11G02740.1">
    <property type="protein sequence ID" value="OPUNC11G02740.1"/>
    <property type="gene ID" value="OPUNC11G02740"/>
</dbReference>
<sequence>MALSSSRPHHLLRPLLRGFHATSQAMARPEPHEFSKPSDYLGSWEPAGDPREAWARLERLRKGYARDVRQLRRQYSYEMQLLEAERQRKAEARAEAARLANEERKAAKAAAAQTRAAERRAFEKDFRQALMKERAEKLESWREKEKLRVQKKADHRELLRKQSSMWVSEDKLETTILDAIKNTTAL</sequence>
<dbReference type="PANTHER" id="PTHR36402">
    <property type="entry name" value="EXPRESSED PROTEIN"/>
    <property type="match status" value="1"/>
</dbReference>
<dbReference type="eggNOG" id="ENOG502RZ8J">
    <property type="taxonomic scope" value="Eukaryota"/>
</dbReference>
<keyword evidence="1" id="KW-0175">Coiled coil</keyword>